<dbReference type="GO" id="GO:0003676">
    <property type="term" value="F:nucleic acid binding"/>
    <property type="evidence" value="ECO:0007669"/>
    <property type="project" value="InterPro"/>
</dbReference>
<dbReference type="InterPro" id="IPR025824">
    <property type="entry name" value="OB-fold_nuc-bd_dom"/>
</dbReference>
<keyword evidence="2 5" id="KW-0540">Nuclease</keyword>
<dbReference type="EMBL" id="SCFB01000007">
    <property type="protein sequence ID" value="RZI45754.1"/>
    <property type="molecule type" value="Genomic_DNA"/>
</dbReference>
<keyword evidence="4 5" id="KW-0269">Exonuclease</keyword>
<dbReference type="CDD" id="cd04489">
    <property type="entry name" value="ExoVII_LU_OBF"/>
    <property type="match status" value="1"/>
</dbReference>
<evidence type="ECO:0000256" key="2">
    <source>
        <dbReference type="ARBA" id="ARBA00022722"/>
    </source>
</evidence>
<protein>
    <recommendedName>
        <fullName evidence="5">Exodeoxyribonuclease 7 large subunit</fullName>
        <ecNumber evidence="5">3.1.11.6</ecNumber>
    </recommendedName>
    <alternativeName>
        <fullName evidence="5">Exodeoxyribonuclease VII large subunit</fullName>
        <shortName evidence="5">Exonuclease VII large subunit</shortName>
    </alternativeName>
</protein>
<reference evidence="9 10" key="1">
    <citation type="submission" date="2018-10" db="EMBL/GenBank/DDBJ databases">
        <title>An updated phylogeny of the Alphaproteobacteria reveals that the parasitic Rickettsiales and Holosporales have independent origins.</title>
        <authorList>
            <person name="Munoz-Gomez S.A."/>
            <person name="Hess S."/>
            <person name="Burger G."/>
            <person name="Lang B.F."/>
            <person name="Susko E."/>
            <person name="Slamovits C.H."/>
            <person name="Roger A.J."/>
        </authorList>
    </citation>
    <scope>NUCLEOTIDE SEQUENCE [LARGE SCALE GENOMIC DNA]</scope>
    <source>
        <strain evidence="9">HOLO01</strain>
    </source>
</reference>
<dbReference type="EC" id="3.1.11.6" evidence="5"/>
<dbReference type="Pfam" id="PF02601">
    <property type="entry name" value="Exonuc_VII_L"/>
    <property type="match status" value="1"/>
</dbReference>
<evidence type="ECO:0000313" key="9">
    <source>
        <dbReference type="EMBL" id="RZI45754.1"/>
    </source>
</evidence>
<evidence type="ECO:0000259" key="7">
    <source>
        <dbReference type="Pfam" id="PF02601"/>
    </source>
</evidence>
<comment type="caution">
    <text evidence="9">The sequence shown here is derived from an EMBL/GenBank/DDBJ whole genome shotgun (WGS) entry which is preliminary data.</text>
</comment>
<dbReference type="InterPro" id="IPR020579">
    <property type="entry name" value="Exonuc_VII_lsu_C"/>
</dbReference>
<dbReference type="GO" id="GO:0008855">
    <property type="term" value="F:exodeoxyribonuclease VII activity"/>
    <property type="evidence" value="ECO:0007669"/>
    <property type="project" value="UniProtKB-UniRule"/>
</dbReference>
<dbReference type="OrthoDB" id="9802795at2"/>
<dbReference type="PANTHER" id="PTHR30008">
    <property type="entry name" value="EXODEOXYRIBONUCLEASE 7 LARGE SUBUNIT"/>
    <property type="match status" value="1"/>
</dbReference>
<keyword evidence="10" id="KW-1185">Reference proteome</keyword>
<gene>
    <name evidence="5" type="primary">xseA</name>
    <name evidence="9" type="ORF">EQU50_06535</name>
</gene>
<evidence type="ECO:0000256" key="3">
    <source>
        <dbReference type="ARBA" id="ARBA00022801"/>
    </source>
</evidence>
<evidence type="ECO:0000256" key="5">
    <source>
        <dbReference type="HAMAP-Rule" id="MF_00378"/>
    </source>
</evidence>
<keyword evidence="3 5" id="KW-0378">Hydrolase</keyword>
<dbReference type="AlphaFoldDB" id="A0A4Q7DIF7"/>
<dbReference type="NCBIfam" id="TIGR00237">
    <property type="entry name" value="xseA"/>
    <property type="match status" value="1"/>
</dbReference>
<dbReference type="PANTHER" id="PTHR30008:SF0">
    <property type="entry name" value="EXODEOXYRIBONUCLEASE 7 LARGE SUBUNIT"/>
    <property type="match status" value="1"/>
</dbReference>
<comment type="subunit">
    <text evidence="5">Heterooligomer composed of large and small subunits.</text>
</comment>
<dbReference type="GO" id="GO:0005737">
    <property type="term" value="C:cytoplasm"/>
    <property type="evidence" value="ECO:0007669"/>
    <property type="project" value="UniProtKB-SubCell"/>
</dbReference>
<name>A0A4Q7DIF7_9PROT</name>
<dbReference type="RefSeq" id="WP_130154330.1">
    <property type="nucleotide sequence ID" value="NZ_SCFB01000007.1"/>
</dbReference>
<accession>A0A4Q7DIF7</accession>
<comment type="function">
    <text evidence="5">Bidirectionally degrades single-stranded DNA into large acid-insoluble oligonucleotides, which are then degraded further into small acid-soluble oligonucleotides.</text>
</comment>
<evidence type="ECO:0000313" key="10">
    <source>
        <dbReference type="Proteomes" id="UP000293550"/>
    </source>
</evidence>
<comment type="similarity">
    <text evidence="5 6">Belongs to the XseA family.</text>
</comment>
<comment type="catalytic activity">
    <reaction evidence="5 6">
        <text>Exonucleolytic cleavage in either 5'- to 3'- or 3'- to 5'-direction to yield nucleoside 5'-phosphates.</text>
        <dbReference type="EC" id="3.1.11.6"/>
    </reaction>
</comment>
<comment type="subcellular location">
    <subcellularLocation>
        <location evidence="5 6">Cytoplasm</location>
    </subcellularLocation>
</comment>
<proteinExistence type="inferred from homology"/>
<evidence type="ECO:0000256" key="1">
    <source>
        <dbReference type="ARBA" id="ARBA00022490"/>
    </source>
</evidence>
<dbReference type="InterPro" id="IPR003753">
    <property type="entry name" value="Exonuc_VII_L"/>
</dbReference>
<evidence type="ECO:0000256" key="6">
    <source>
        <dbReference type="RuleBase" id="RU004355"/>
    </source>
</evidence>
<evidence type="ECO:0000259" key="8">
    <source>
        <dbReference type="Pfam" id="PF13742"/>
    </source>
</evidence>
<dbReference type="GO" id="GO:0009318">
    <property type="term" value="C:exodeoxyribonuclease VII complex"/>
    <property type="evidence" value="ECO:0007669"/>
    <property type="project" value="UniProtKB-UniRule"/>
</dbReference>
<dbReference type="Proteomes" id="UP000293550">
    <property type="component" value="Unassembled WGS sequence"/>
</dbReference>
<dbReference type="Pfam" id="PF13742">
    <property type="entry name" value="tRNA_anti_2"/>
    <property type="match status" value="1"/>
</dbReference>
<dbReference type="HAMAP" id="MF_00378">
    <property type="entry name" value="Exonuc_7_L"/>
    <property type="match status" value="1"/>
</dbReference>
<sequence length="447" mass="49788">MLPEPISFLQPVELPILSVTDLSLSLKQLVEGHFRRVRVRGEISGFKRHTSGHAYFTLKDQDSIIDAVSWRGTNLKAPLQDGLEVIVTGRLTTYPGRSKYQIVVDGAEAAGEGALLKVLLERKARLQAEGLFEHKRPLPAFPKTIGVITSATGAVIQDILHRLSDRYPCHVLVWPVLVQGPGAADQITAAIRGFNALEQKPDLLIVARGGGSLEDLWCFNEENVVRAAAASQIPLISAVGHETDTTLIDWASDLRAPTPTAAAELATPVLSQVRYTIRQHSQRLYNLVDRQFTNDSLHLTNLARALPSPQQVLEQTMLRVDDWGDRLSQAYGVFLNYKHQSLVFQRTRLRAPLPLLDSGNQKVGQLADRLIYSQQQFLNQLMDRLTLQSTCLEQNSYQRILKRGFSLITVGDHVVSSVDYFRQNPHASVDLHFSDGTVKVETNAFRP</sequence>
<evidence type="ECO:0000256" key="4">
    <source>
        <dbReference type="ARBA" id="ARBA00022839"/>
    </source>
</evidence>
<feature type="domain" description="OB-fold nucleic acid binding" evidence="8">
    <location>
        <begin position="17"/>
        <end position="105"/>
    </location>
</feature>
<organism evidence="9 10">
    <name type="scientific">Candidatus Finniella inopinata</name>
    <dbReference type="NCBI Taxonomy" id="1696036"/>
    <lineage>
        <taxon>Bacteria</taxon>
        <taxon>Pseudomonadati</taxon>
        <taxon>Pseudomonadota</taxon>
        <taxon>Alphaproteobacteria</taxon>
        <taxon>Holosporales</taxon>
        <taxon>Candidatus Paracaedibacteraceae</taxon>
        <taxon>Candidatus Finniella</taxon>
    </lineage>
</organism>
<feature type="domain" description="Exonuclease VII large subunit C-terminal" evidence="7">
    <location>
        <begin position="133"/>
        <end position="440"/>
    </location>
</feature>
<keyword evidence="1 5" id="KW-0963">Cytoplasm</keyword>
<dbReference type="GO" id="GO:0006308">
    <property type="term" value="P:DNA catabolic process"/>
    <property type="evidence" value="ECO:0007669"/>
    <property type="project" value="UniProtKB-UniRule"/>
</dbReference>